<dbReference type="InterPro" id="IPR011009">
    <property type="entry name" value="Kinase-like_dom_sf"/>
</dbReference>
<dbReference type="SUPFAM" id="SSF56112">
    <property type="entry name" value="Protein kinase-like (PK-like)"/>
    <property type="match status" value="1"/>
</dbReference>
<keyword evidence="4" id="KW-0472">Membrane</keyword>
<evidence type="ECO:0000259" key="5">
    <source>
        <dbReference type="PROSITE" id="PS50011"/>
    </source>
</evidence>
<organism evidence="6 7">
    <name type="scientific">Petrolisthes manimaculis</name>
    <dbReference type="NCBI Taxonomy" id="1843537"/>
    <lineage>
        <taxon>Eukaryota</taxon>
        <taxon>Metazoa</taxon>
        <taxon>Ecdysozoa</taxon>
        <taxon>Arthropoda</taxon>
        <taxon>Crustacea</taxon>
        <taxon>Multicrustacea</taxon>
        <taxon>Malacostraca</taxon>
        <taxon>Eumalacostraca</taxon>
        <taxon>Eucarida</taxon>
        <taxon>Decapoda</taxon>
        <taxon>Pleocyemata</taxon>
        <taxon>Anomura</taxon>
        <taxon>Galatheoidea</taxon>
        <taxon>Porcellanidae</taxon>
        <taxon>Petrolisthes</taxon>
    </lineage>
</organism>
<evidence type="ECO:0000313" key="6">
    <source>
        <dbReference type="EMBL" id="KAK4304071.1"/>
    </source>
</evidence>
<name>A0AAE1U0J6_9EUCA</name>
<dbReference type="GO" id="GO:0005516">
    <property type="term" value="F:calmodulin binding"/>
    <property type="evidence" value="ECO:0007669"/>
    <property type="project" value="InterPro"/>
</dbReference>
<sequence>MYEDIPGYTHAVDLWACGVIMYTLLVGCPPFWHRKQMVMLRNIMEGKYSFLSPEWDDITDTPKDLISKLLVVDPTKRITVQEALTHDFFQIMPSRSQILVSKVYEKGKQYKGRPFDARKMFQFGILCVRAVIRIQRLRFTPEPVSLGVTRIDPYRIKALRKLIDNCAFRVYGHWVKKGEGQDRAALFQNTPKIDFPRTPIISPLIISHA</sequence>
<evidence type="ECO:0000256" key="2">
    <source>
        <dbReference type="ARBA" id="ARBA00022679"/>
    </source>
</evidence>
<dbReference type="Gene3D" id="1.10.510.10">
    <property type="entry name" value="Transferase(Phosphotransferase) domain 1"/>
    <property type="match status" value="1"/>
</dbReference>
<accession>A0AAE1U0J6</accession>
<dbReference type="GO" id="GO:0005977">
    <property type="term" value="P:glycogen metabolic process"/>
    <property type="evidence" value="ECO:0007669"/>
    <property type="project" value="InterPro"/>
</dbReference>
<keyword evidence="2" id="KW-0808">Transferase</keyword>
<dbReference type="GO" id="GO:0004689">
    <property type="term" value="F:phosphorylase kinase activity"/>
    <property type="evidence" value="ECO:0007669"/>
    <property type="project" value="InterPro"/>
</dbReference>
<keyword evidence="4" id="KW-1133">Transmembrane helix</keyword>
<dbReference type="InterPro" id="IPR000719">
    <property type="entry name" value="Prot_kinase_dom"/>
</dbReference>
<dbReference type="GO" id="GO:0005524">
    <property type="term" value="F:ATP binding"/>
    <property type="evidence" value="ECO:0007669"/>
    <property type="project" value="InterPro"/>
</dbReference>
<dbReference type="PANTHER" id="PTHR24347">
    <property type="entry name" value="SERINE/THREONINE-PROTEIN KINASE"/>
    <property type="match status" value="1"/>
</dbReference>
<feature type="transmembrane region" description="Helical" evidence="4">
    <location>
        <begin position="12"/>
        <end position="32"/>
    </location>
</feature>
<dbReference type="EMBL" id="JAWZYT010002487">
    <property type="protein sequence ID" value="KAK4304071.1"/>
    <property type="molecule type" value="Genomic_DNA"/>
</dbReference>
<protein>
    <recommendedName>
        <fullName evidence="5">Protein kinase domain-containing protein</fullName>
    </recommendedName>
</protein>
<dbReference type="InterPro" id="IPR002291">
    <property type="entry name" value="Phosph_kin_gamma"/>
</dbReference>
<evidence type="ECO:0000256" key="4">
    <source>
        <dbReference type="SAM" id="Phobius"/>
    </source>
</evidence>
<keyword evidence="7" id="KW-1185">Reference proteome</keyword>
<keyword evidence="1" id="KW-0723">Serine/threonine-protein kinase</keyword>
<reference evidence="6" key="1">
    <citation type="submission" date="2023-11" db="EMBL/GenBank/DDBJ databases">
        <title>Genome assemblies of two species of porcelain crab, Petrolisthes cinctipes and Petrolisthes manimaculis (Anomura: Porcellanidae).</title>
        <authorList>
            <person name="Angst P."/>
        </authorList>
    </citation>
    <scope>NUCLEOTIDE SEQUENCE</scope>
    <source>
        <strain evidence="6">PB745_02</strain>
        <tissue evidence="6">Gill</tissue>
    </source>
</reference>
<feature type="domain" description="Protein kinase" evidence="5">
    <location>
        <begin position="1"/>
        <end position="89"/>
    </location>
</feature>
<comment type="caution">
    <text evidence="6">The sequence shown here is derived from an EMBL/GenBank/DDBJ whole genome shotgun (WGS) entry which is preliminary data.</text>
</comment>
<dbReference type="Pfam" id="PF00069">
    <property type="entry name" value="Pkinase"/>
    <property type="match status" value="1"/>
</dbReference>
<evidence type="ECO:0000256" key="1">
    <source>
        <dbReference type="ARBA" id="ARBA00022527"/>
    </source>
</evidence>
<dbReference type="PROSITE" id="PS50011">
    <property type="entry name" value="PROTEIN_KINASE_DOM"/>
    <property type="match status" value="1"/>
</dbReference>
<dbReference type="GO" id="GO:0005964">
    <property type="term" value="C:phosphorylase kinase complex"/>
    <property type="evidence" value="ECO:0007669"/>
    <property type="project" value="InterPro"/>
</dbReference>
<evidence type="ECO:0000256" key="3">
    <source>
        <dbReference type="ARBA" id="ARBA00022777"/>
    </source>
</evidence>
<keyword evidence="3" id="KW-0418">Kinase</keyword>
<dbReference type="Proteomes" id="UP001292094">
    <property type="component" value="Unassembled WGS sequence"/>
</dbReference>
<evidence type="ECO:0000313" key="7">
    <source>
        <dbReference type="Proteomes" id="UP001292094"/>
    </source>
</evidence>
<proteinExistence type="predicted"/>
<gene>
    <name evidence="6" type="ORF">Pmani_023966</name>
</gene>
<keyword evidence="4" id="KW-0812">Transmembrane</keyword>
<dbReference type="PRINTS" id="PR01049">
    <property type="entry name" value="PHOSPHBKNASE"/>
</dbReference>
<dbReference type="AlphaFoldDB" id="A0AAE1U0J6"/>